<name>A0A9W9T0B1_9EURO</name>
<dbReference type="GO" id="GO:0047617">
    <property type="term" value="F:fatty acyl-CoA hydrolase activity"/>
    <property type="evidence" value="ECO:0007669"/>
    <property type="project" value="InterPro"/>
</dbReference>
<dbReference type="PANTHER" id="PTHR11066:SF64">
    <property type="entry name" value="ACYL-COA THIOESTERASE (AFU_ORTHOLOGUE AFUA_1G12060)"/>
    <property type="match status" value="1"/>
</dbReference>
<evidence type="ECO:0000256" key="2">
    <source>
        <dbReference type="ARBA" id="ARBA00022801"/>
    </source>
</evidence>
<evidence type="ECO:0000259" key="5">
    <source>
        <dbReference type="Pfam" id="PF20789"/>
    </source>
</evidence>
<dbReference type="OrthoDB" id="68328at2759"/>
<dbReference type="AlphaFoldDB" id="A0A9W9T0B1"/>
<dbReference type="InterPro" id="IPR003703">
    <property type="entry name" value="Acyl_CoA_thio"/>
</dbReference>
<evidence type="ECO:0000313" key="6">
    <source>
        <dbReference type="EMBL" id="KAJ5204456.1"/>
    </source>
</evidence>
<dbReference type="SUPFAM" id="SSF54637">
    <property type="entry name" value="Thioesterase/thiol ester dehydrase-isomerase"/>
    <property type="match status" value="2"/>
</dbReference>
<sequence>MSSREAAGNDPDELTSPPEFVELMALERLDDIKVSHAGAVEAERVERFRSLAAPYLPGDGTLSFGGHVYAQSAYAASKTVGKGFVVHNMTGTFILGGRQGVPYVYTVRHVRDGFMYCTRAVDARQDGKICFSCLCSFKRDENRRDFHHQPAPVQERFREVLSAKRPEDQPVSPSVDAEWWIRSVQQGHIEERKFPGLDVRKTNMMDYNKTKDTQRDTQKGDPTKYRQLTQYRLKGSPDEDPTATLSQIKERDQDGEYDNLYACAHMYSSDKNSLLLIPRALGIKHWTEMCSLTLTVIVHQHGEALRMIDWDASARNDSGLRMKWFIQEGWTPRSAENRAVHESHLWSPDGTLVATSLQDGLLRLRKFDRAGNL</sequence>
<dbReference type="InterPro" id="IPR049449">
    <property type="entry name" value="TesB_ACOT8-like_N"/>
</dbReference>
<feature type="region of interest" description="Disordered" evidence="3">
    <location>
        <begin position="206"/>
        <end position="226"/>
    </location>
</feature>
<dbReference type="EMBL" id="JAPQKR010000012">
    <property type="protein sequence ID" value="KAJ5204456.1"/>
    <property type="molecule type" value="Genomic_DNA"/>
</dbReference>
<keyword evidence="7" id="KW-1185">Reference proteome</keyword>
<dbReference type="CDD" id="cd03444">
    <property type="entry name" value="Thioesterase_II_repeat1"/>
    <property type="match status" value="1"/>
</dbReference>
<keyword evidence="2" id="KW-0378">Hydrolase</keyword>
<dbReference type="GeneID" id="83179698"/>
<dbReference type="Gene3D" id="2.40.160.210">
    <property type="entry name" value="Acyl-CoA thioesterase, double hotdog domain"/>
    <property type="match status" value="1"/>
</dbReference>
<evidence type="ECO:0008006" key="8">
    <source>
        <dbReference type="Google" id="ProtNLM"/>
    </source>
</evidence>
<dbReference type="PANTHER" id="PTHR11066">
    <property type="entry name" value="ACYL-COA THIOESTERASE"/>
    <property type="match status" value="1"/>
</dbReference>
<dbReference type="CDD" id="cd03445">
    <property type="entry name" value="Thioesterase_II_repeat2"/>
    <property type="match status" value="1"/>
</dbReference>
<accession>A0A9W9T0B1</accession>
<evidence type="ECO:0000259" key="4">
    <source>
        <dbReference type="Pfam" id="PF13622"/>
    </source>
</evidence>
<dbReference type="GO" id="GO:0006637">
    <property type="term" value="P:acyl-CoA metabolic process"/>
    <property type="evidence" value="ECO:0007669"/>
    <property type="project" value="InterPro"/>
</dbReference>
<dbReference type="Proteomes" id="UP001150904">
    <property type="component" value="Unassembled WGS sequence"/>
</dbReference>
<comment type="similarity">
    <text evidence="1">Belongs to the C/M/P thioester hydrolase family.</text>
</comment>
<evidence type="ECO:0000256" key="3">
    <source>
        <dbReference type="SAM" id="MobiDB-lite"/>
    </source>
</evidence>
<comment type="caution">
    <text evidence="6">The sequence shown here is derived from an EMBL/GenBank/DDBJ whole genome shotgun (WGS) entry which is preliminary data.</text>
</comment>
<protein>
    <recommendedName>
        <fullName evidence="8">Acyl-CoA thioesterase</fullName>
    </recommendedName>
</protein>
<dbReference type="Pfam" id="PF20789">
    <property type="entry name" value="4HBT_3C"/>
    <property type="match status" value="1"/>
</dbReference>
<evidence type="ECO:0000256" key="1">
    <source>
        <dbReference type="ARBA" id="ARBA00006538"/>
    </source>
</evidence>
<feature type="domain" description="Acyl-CoA thioesterase-like C-terminal" evidence="5">
    <location>
        <begin position="254"/>
        <end position="361"/>
    </location>
</feature>
<reference evidence="6" key="1">
    <citation type="submission" date="2022-12" db="EMBL/GenBank/DDBJ databases">
        <authorList>
            <person name="Petersen C."/>
        </authorList>
    </citation>
    <scope>NUCLEOTIDE SEQUENCE</scope>
    <source>
        <strain evidence="6">IBT 15544</strain>
    </source>
</reference>
<evidence type="ECO:0000313" key="7">
    <source>
        <dbReference type="Proteomes" id="UP001150904"/>
    </source>
</evidence>
<dbReference type="InterPro" id="IPR042171">
    <property type="entry name" value="Acyl-CoA_hotdog"/>
</dbReference>
<gene>
    <name evidence="6" type="ORF">N7498_005335</name>
</gene>
<dbReference type="InterPro" id="IPR049450">
    <property type="entry name" value="ACOT8-like_C"/>
</dbReference>
<organism evidence="6 7">
    <name type="scientific">Penicillium cinerascens</name>
    <dbReference type="NCBI Taxonomy" id="70096"/>
    <lineage>
        <taxon>Eukaryota</taxon>
        <taxon>Fungi</taxon>
        <taxon>Dikarya</taxon>
        <taxon>Ascomycota</taxon>
        <taxon>Pezizomycotina</taxon>
        <taxon>Eurotiomycetes</taxon>
        <taxon>Eurotiomycetidae</taxon>
        <taxon>Eurotiales</taxon>
        <taxon>Aspergillaceae</taxon>
        <taxon>Penicillium</taxon>
    </lineage>
</organism>
<dbReference type="RefSeq" id="XP_058308935.1">
    <property type="nucleotide sequence ID" value="XM_058452397.1"/>
</dbReference>
<proteinExistence type="inferred from homology"/>
<feature type="domain" description="Acyl-CoA thioesterase-like N-terminal HotDog" evidence="4">
    <location>
        <begin position="62"/>
        <end position="137"/>
    </location>
</feature>
<dbReference type="GO" id="GO:0009062">
    <property type="term" value="P:fatty acid catabolic process"/>
    <property type="evidence" value="ECO:0007669"/>
    <property type="project" value="TreeGrafter"/>
</dbReference>
<dbReference type="InterPro" id="IPR029069">
    <property type="entry name" value="HotDog_dom_sf"/>
</dbReference>
<dbReference type="GO" id="GO:0005782">
    <property type="term" value="C:peroxisomal matrix"/>
    <property type="evidence" value="ECO:0007669"/>
    <property type="project" value="UniProtKB-SubCell"/>
</dbReference>
<dbReference type="Pfam" id="PF13622">
    <property type="entry name" value="4HBT_3"/>
    <property type="match status" value="1"/>
</dbReference>
<reference evidence="6" key="2">
    <citation type="journal article" date="2023" name="IMA Fungus">
        <title>Comparative genomic study of the Penicillium genus elucidates a diverse pangenome and 15 lateral gene transfer events.</title>
        <authorList>
            <person name="Petersen C."/>
            <person name="Sorensen T."/>
            <person name="Nielsen M.R."/>
            <person name="Sondergaard T.E."/>
            <person name="Sorensen J.L."/>
            <person name="Fitzpatrick D.A."/>
            <person name="Frisvad J.C."/>
            <person name="Nielsen K.L."/>
        </authorList>
    </citation>
    <scope>NUCLEOTIDE SEQUENCE</scope>
    <source>
        <strain evidence="6">IBT 15544</strain>
    </source>
</reference>
<feature type="compositionally biased region" description="Basic and acidic residues" evidence="3">
    <location>
        <begin position="206"/>
        <end position="224"/>
    </location>
</feature>